<evidence type="ECO:0000313" key="2">
    <source>
        <dbReference type="Proteomes" id="UP000337909"/>
    </source>
</evidence>
<proteinExistence type="predicted"/>
<dbReference type="EMBL" id="CABVHQ010000006">
    <property type="protein sequence ID" value="VVN79541.1"/>
    <property type="molecule type" value="Genomic_DNA"/>
</dbReference>
<dbReference type="RefSeq" id="WP_150641066.1">
    <property type="nucleotide sequence ID" value="NZ_CABVHQ010000006.1"/>
</dbReference>
<organism evidence="1 2">
    <name type="scientific">Pseudomonas fluorescens</name>
    <dbReference type="NCBI Taxonomy" id="294"/>
    <lineage>
        <taxon>Bacteria</taxon>
        <taxon>Pseudomonadati</taxon>
        <taxon>Pseudomonadota</taxon>
        <taxon>Gammaproteobacteria</taxon>
        <taxon>Pseudomonadales</taxon>
        <taxon>Pseudomonadaceae</taxon>
        <taxon>Pseudomonas</taxon>
    </lineage>
</organism>
<sequence>MKLITIFELAAKSEGELRVLYREVFKVAARGDRESLEHQNALASLENIHREMNSRALRP</sequence>
<name>A0A5E7AW80_PSEFL</name>
<protein>
    <submittedName>
        <fullName evidence="1">Uncharacterized protein</fullName>
    </submittedName>
</protein>
<dbReference type="OrthoDB" id="6965628at2"/>
<accession>A0A5E7AW80</accession>
<gene>
    <name evidence="1" type="ORF">PS691_00982</name>
</gene>
<dbReference type="Proteomes" id="UP000337909">
    <property type="component" value="Unassembled WGS sequence"/>
</dbReference>
<evidence type="ECO:0000313" key="1">
    <source>
        <dbReference type="EMBL" id="VVN79541.1"/>
    </source>
</evidence>
<reference evidence="1 2" key="1">
    <citation type="submission" date="2019-09" db="EMBL/GenBank/DDBJ databases">
        <authorList>
            <person name="Chandra G."/>
            <person name="Truman W A."/>
        </authorList>
    </citation>
    <scope>NUCLEOTIDE SEQUENCE [LARGE SCALE GENOMIC DNA]</scope>
    <source>
        <strain evidence="1">PS691</strain>
    </source>
</reference>
<dbReference type="AlphaFoldDB" id="A0A5E7AW80"/>